<dbReference type="Proteomes" id="UP000000552">
    <property type="component" value="Chromosome"/>
</dbReference>
<dbReference type="AlphaFoldDB" id="Q98MS5"/>
<evidence type="ECO:0000313" key="3">
    <source>
        <dbReference type="Proteomes" id="UP000000552"/>
    </source>
</evidence>
<organism evidence="2 3">
    <name type="scientific">Mesorhizobium japonicum (strain LMG 29417 / CECT 9101 / MAFF 303099)</name>
    <name type="common">Mesorhizobium loti (strain MAFF 303099)</name>
    <dbReference type="NCBI Taxonomy" id="266835"/>
    <lineage>
        <taxon>Bacteria</taxon>
        <taxon>Pseudomonadati</taxon>
        <taxon>Pseudomonadota</taxon>
        <taxon>Alphaproteobacteria</taxon>
        <taxon>Hyphomicrobiales</taxon>
        <taxon>Phyllobacteriaceae</taxon>
        <taxon>Mesorhizobium</taxon>
    </lineage>
</organism>
<dbReference type="KEGG" id="mlo:mll0459"/>
<name>Q98MS5_RHILO</name>
<evidence type="ECO:0000256" key="1">
    <source>
        <dbReference type="SAM" id="MobiDB-lite"/>
    </source>
</evidence>
<feature type="compositionally biased region" description="Polar residues" evidence="1">
    <location>
        <begin position="32"/>
        <end position="44"/>
    </location>
</feature>
<feature type="region of interest" description="Disordered" evidence="1">
    <location>
        <begin position="61"/>
        <end position="108"/>
    </location>
</feature>
<evidence type="ECO:0000313" key="2">
    <source>
        <dbReference type="EMBL" id="BAB48038.1"/>
    </source>
</evidence>
<accession>Q98MS5</accession>
<sequence>MEFAWFDLGDGRQVFRKVETAKPKRSALSAPMINSDTMSETQSMLDGKYYTSKSELRKTYRQAGVEEVGNDPARLRRRQKPKVDRKAIKDTVQKAKARFDRGERVSPQ</sequence>
<dbReference type="PATRIC" id="fig|266835.9.peg.370"/>
<dbReference type="HOGENOM" id="CLU_2194835_0_0_5"/>
<protein>
    <submittedName>
        <fullName evidence="2">Mll0459 protein</fullName>
    </submittedName>
</protein>
<dbReference type="EMBL" id="BA000012">
    <property type="protein sequence ID" value="BAB48038.1"/>
    <property type="molecule type" value="Genomic_DNA"/>
</dbReference>
<reference evidence="2 3" key="1">
    <citation type="journal article" date="2000" name="DNA Res.">
        <title>Complete genome structure of the nitrogen-fixing symbiotic bacterium Mesorhizobium loti.</title>
        <authorList>
            <person name="Kaneko T."/>
            <person name="Nakamura Y."/>
            <person name="Sato S."/>
            <person name="Asamizu E."/>
            <person name="Kato T."/>
            <person name="Sasamoto S."/>
            <person name="Watanabe A."/>
            <person name="Idesawa K."/>
            <person name="Ishikawa A."/>
            <person name="Kawashima K."/>
            <person name="Kimura T."/>
            <person name="Kishida Y."/>
            <person name="Kiyokawa C."/>
            <person name="Kohara M."/>
            <person name="Matsumoto M."/>
            <person name="Matsuno A."/>
            <person name="Mochizuki Y."/>
            <person name="Nakayama S."/>
            <person name="Nakazaki N."/>
            <person name="Shimpo S."/>
            <person name="Sugimoto M."/>
            <person name="Takeuchi C."/>
            <person name="Yamada M."/>
            <person name="Tabata S."/>
        </authorList>
    </citation>
    <scope>NUCLEOTIDE SEQUENCE [LARGE SCALE GENOMIC DNA]</scope>
    <source>
        <strain evidence="3">LMG 29417 / CECT 9101 / MAFF 303099</strain>
    </source>
</reference>
<feature type="region of interest" description="Disordered" evidence="1">
    <location>
        <begin position="23"/>
        <end position="45"/>
    </location>
</feature>
<dbReference type="RefSeq" id="WP_010909394.1">
    <property type="nucleotide sequence ID" value="NC_002678.2"/>
</dbReference>
<feature type="compositionally biased region" description="Basic and acidic residues" evidence="1">
    <location>
        <begin position="81"/>
        <end position="108"/>
    </location>
</feature>
<gene>
    <name evidence="2" type="ordered locus">mll0459</name>
</gene>
<dbReference type="eggNOG" id="ENOG5030ZF0">
    <property type="taxonomic scope" value="Bacteria"/>
</dbReference>
<proteinExistence type="predicted"/>